<reference evidence="3" key="1">
    <citation type="journal article" date="2019" name="Int. J. Syst. Evol. Microbiol.">
        <title>The Global Catalogue of Microorganisms (GCM) 10K type strain sequencing project: providing services to taxonomists for standard genome sequencing and annotation.</title>
        <authorList>
            <consortium name="The Broad Institute Genomics Platform"/>
            <consortium name="The Broad Institute Genome Sequencing Center for Infectious Disease"/>
            <person name="Wu L."/>
            <person name="Ma J."/>
        </authorList>
    </citation>
    <scope>NUCLEOTIDE SEQUENCE [LARGE SCALE GENOMIC DNA]</scope>
    <source>
        <strain evidence="3">NBRC 108755</strain>
    </source>
</reference>
<evidence type="ECO:0008006" key="4">
    <source>
        <dbReference type="Google" id="ProtNLM"/>
    </source>
</evidence>
<evidence type="ECO:0000313" key="2">
    <source>
        <dbReference type="EMBL" id="GMA89789.1"/>
    </source>
</evidence>
<evidence type="ECO:0000313" key="3">
    <source>
        <dbReference type="Proteomes" id="UP001157069"/>
    </source>
</evidence>
<feature type="transmembrane region" description="Helical" evidence="1">
    <location>
        <begin position="108"/>
        <end position="128"/>
    </location>
</feature>
<dbReference type="EMBL" id="BSVA01000001">
    <property type="protein sequence ID" value="GMA89789.1"/>
    <property type="molecule type" value="Genomic_DNA"/>
</dbReference>
<keyword evidence="3" id="KW-1185">Reference proteome</keyword>
<keyword evidence="1" id="KW-1133">Transmembrane helix</keyword>
<evidence type="ECO:0000256" key="1">
    <source>
        <dbReference type="SAM" id="Phobius"/>
    </source>
</evidence>
<feature type="transmembrane region" description="Helical" evidence="1">
    <location>
        <begin position="67"/>
        <end position="88"/>
    </location>
</feature>
<organism evidence="2 3">
    <name type="scientific">Homoserinibacter gongjuensis</name>
    <dbReference type="NCBI Taxonomy" id="1162968"/>
    <lineage>
        <taxon>Bacteria</taxon>
        <taxon>Bacillati</taxon>
        <taxon>Actinomycetota</taxon>
        <taxon>Actinomycetes</taxon>
        <taxon>Micrococcales</taxon>
        <taxon>Microbacteriaceae</taxon>
        <taxon>Homoserinibacter</taxon>
    </lineage>
</organism>
<sequence>MSPRDVDPPGGAYVDDSDDEALHWAGDDARGQAAPRLRDAGAASESALAAPEELPEADVARSPAERALLAGTVAFGLLYLALSIGWISSAQLLVYPSLDLLGEIMWQFGEFLAMVGPALWFAAALTLTPEGASRRGTKRMLGLLAGALVLLPWPALLFWIGSMQ</sequence>
<dbReference type="RefSeq" id="WP_284297228.1">
    <property type="nucleotide sequence ID" value="NZ_BSVA01000001.1"/>
</dbReference>
<keyword evidence="1" id="KW-0812">Transmembrane</keyword>
<feature type="transmembrane region" description="Helical" evidence="1">
    <location>
        <begin position="140"/>
        <end position="161"/>
    </location>
</feature>
<proteinExistence type="predicted"/>
<protein>
    <recommendedName>
        <fullName evidence="4">DNA polymerase III subunit gamma/tau</fullName>
    </recommendedName>
</protein>
<accession>A0ABQ6JPC1</accession>
<comment type="caution">
    <text evidence="2">The sequence shown here is derived from an EMBL/GenBank/DDBJ whole genome shotgun (WGS) entry which is preliminary data.</text>
</comment>
<gene>
    <name evidence="2" type="ORF">GCM10025869_03180</name>
</gene>
<name>A0ABQ6JPC1_9MICO</name>
<dbReference type="Proteomes" id="UP001157069">
    <property type="component" value="Unassembled WGS sequence"/>
</dbReference>
<keyword evidence="1" id="KW-0472">Membrane</keyword>